<reference evidence="1 2" key="1">
    <citation type="submission" date="2012-10" db="EMBL/GenBank/DDBJ databases">
        <title>Genome sequence of Variovorax paradoxus B4.</title>
        <authorList>
            <person name="Schuldes J."/>
            <person name="Brandt U."/>
            <person name="Hiessl S."/>
            <person name="Wuebbeler J.H."/>
            <person name="Thuermer A."/>
            <person name="Steinbuechel A."/>
            <person name="Daniel R."/>
        </authorList>
    </citation>
    <scope>NUCLEOTIDE SEQUENCE [LARGE SCALE GENOMIC DNA]</scope>
    <source>
        <strain evidence="1 2">B4</strain>
    </source>
</reference>
<sequence>MKSPSQKTAREYIGQLHLDVLKAIFPDISTPHEKSGFRLADQSDKRHRVYYEHFLHHCNVADTRFAFVHPIPLANPLKVYVDQLDPTTFHQA</sequence>
<dbReference type="Proteomes" id="UP000016223">
    <property type="component" value="Chromosome 1"/>
</dbReference>
<gene>
    <name evidence="1" type="ORF">VAPA_1c46950</name>
</gene>
<dbReference type="HOGENOM" id="CLU_2412338_0_0_4"/>
<dbReference type="AlphaFoldDB" id="T1XFR6"/>
<organism evidence="1 2">
    <name type="scientific">Variovorax paradoxus B4</name>
    <dbReference type="NCBI Taxonomy" id="1246301"/>
    <lineage>
        <taxon>Bacteria</taxon>
        <taxon>Pseudomonadati</taxon>
        <taxon>Pseudomonadota</taxon>
        <taxon>Betaproteobacteria</taxon>
        <taxon>Burkholderiales</taxon>
        <taxon>Comamonadaceae</taxon>
        <taxon>Variovorax</taxon>
    </lineage>
</organism>
<dbReference type="EMBL" id="CP003911">
    <property type="protein sequence ID" value="AGU51762.1"/>
    <property type="molecule type" value="Genomic_DNA"/>
</dbReference>
<name>T1XFR6_VARPD</name>
<evidence type="ECO:0000313" key="1">
    <source>
        <dbReference type="EMBL" id="AGU51762.1"/>
    </source>
</evidence>
<evidence type="ECO:0000313" key="2">
    <source>
        <dbReference type="Proteomes" id="UP000016223"/>
    </source>
</evidence>
<dbReference type="KEGG" id="vpd:VAPA_1c46950"/>
<proteinExistence type="predicted"/>
<accession>T1XFR6</accession>
<protein>
    <submittedName>
        <fullName evidence="1">Uncharacterized protein</fullName>
    </submittedName>
</protein>